<dbReference type="HOGENOM" id="CLU_1821915_0_0_10"/>
<evidence type="ECO:0000313" key="1">
    <source>
        <dbReference type="EMBL" id="ADV49842.1"/>
    </source>
</evidence>
<name>E6X9S2_CELAD</name>
<organism evidence="1 2">
    <name type="scientific">Cellulophaga algicola (strain DSM 14237 / IC166 / ACAM 630)</name>
    <dbReference type="NCBI Taxonomy" id="688270"/>
    <lineage>
        <taxon>Bacteria</taxon>
        <taxon>Pseudomonadati</taxon>
        <taxon>Bacteroidota</taxon>
        <taxon>Flavobacteriia</taxon>
        <taxon>Flavobacteriales</taxon>
        <taxon>Flavobacteriaceae</taxon>
        <taxon>Cellulophaga</taxon>
    </lineage>
</organism>
<dbReference type="Proteomes" id="UP000008634">
    <property type="component" value="Chromosome"/>
</dbReference>
<keyword evidence="2" id="KW-1185">Reference proteome</keyword>
<evidence type="ECO:0000313" key="2">
    <source>
        <dbReference type="Proteomes" id="UP000008634"/>
    </source>
</evidence>
<dbReference type="STRING" id="688270.Celal_2555"/>
<dbReference type="EMBL" id="CP002453">
    <property type="protein sequence ID" value="ADV49842.1"/>
    <property type="molecule type" value="Genomic_DNA"/>
</dbReference>
<proteinExistence type="predicted"/>
<reference evidence="1 2" key="1">
    <citation type="journal article" date="2010" name="Stand. Genomic Sci.">
        <title>Complete genome sequence of Cellulophaga algicola type strain (IC166).</title>
        <authorList>
            <person name="Abt B."/>
            <person name="Lu M."/>
            <person name="Misra M."/>
            <person name="Han C."/>
            <person name="Nolan M."/>
            <person name="Lucas S."/>
            <person name="Hammon N."/>
            <person name="Deshpande S."/>
            <person name="Cheng J.F."/>
            <person name="Tapia R."/>
            <person name="Goodwin L."/>
            <person name="Pitluck S."/>
            <person name="Liolios K."/>
            <person name="Pagani I."/>
            <person name="Ivanova N."/>
            <person name="Mavromatis K."/>
            <person name="Ovchinikova G."/>
            <person name="Pati A."/>
            <person name="Chen A."/>
            <person name="Palaniappan K."/>
            <person name="Land M."/>
            <person name="Hauser L."/>
            <person name="Chang Y.J."/>
            <person name="Jeffries C.D."/>
            <person name="Detter J.C."/>
            <person name="Brambilla E."/>
            <person name="Rohde M."/>
            <person name="Tindall B.J."/>
            <person name="Goker M."/>
            <person name="Woyke T."/>
            <person name="Bristow J."/>
            <person name="Eisen J.A."/>
            <person name="Markowitz V."/>
            <person name="Hugenholtz P."/>
            <person name="Kyrpides N.C."/>
            <person name="Klenk H.P."/>
            <person name="Lapidus A."/>
        </authorList>
    </citation>
    <scope>NUCLEOTIDE SEQUENCE [LARGE SCALE GENOMIC DNA]</scope>
    <source>
        <strain evidence="2">DSM 14237 / IC166 / ACAM 630</strain>
    </source>
</reference>
<dbReference type="RefSeq" id="WP_013551314.1">
    <property type="nucleotide sequence ID" value="NC_014934.1"/>
</dbReference>
<dbReference type="KEGG" id="cao:Celal_2555"/>
<accession>E6X9S2</accession>
<gene>
    <name evidence="1" type="ordered locus">Celal_2555</name>
</gene>
<protein>
    <submittedName>
        <fullName evidence="1">Uncharacterized protein</fullName>
    </submittedName>
</protein>
<sequence>MPDTNFQNNLPKKFTTASVYETSDYIGFSELDENLKILVSSLKVKSLIFKYERKDKKTILGHYTNFNFWLESEEKKLILLDCKINRNMLYDFLSILNKFCQENIIILDNHFEKDGYRIDILKNKLLEKSIKKKINYSKTET</sequence>
<dbReference type="AlphaFoldDB" id="E6X9S2"/>